<evidence type="ECO:0000256" key="3">
    <source>
        <dbReference type="ARBA" id="ARBA00022475"/>
    </source>
</evidence>
<protein>
    <submittedName>
        <fullName evidence="9">Sulfatase-like hydrolase/transferase</fullName>
    </submittedName>
</protein>
<dbReference type="PANTHER" id="PTHR47371">
    <property type="entry name" value="LIPOTEICHOIC ACID SYNTHASE"/>
    <property type="match status" value="1"/>
</dbReference>
<comment type="pathway">
    <text evidence="2">Cell wall biogenesis; lipoteichoic acid biosynthesis.</text>
</comment>
<keyword evidence="6 7" id="KW-0472">Membrane</keyword>
<feature type="transmembrane region" description="Helical" evidence="7">
    <location>
        <begin position="6"/>
        <end position="22"/>
    </location>
</feature>
<dbReference type="Gene3D" id="3.40.720.10">
    <property type="entry name" value="Alkaline Phosphatase, subunit A"/>
    <property type="match status" value="1"/>
</dbReference>
<dbReference type="InterPro" id="IPR050448">
    <property type="entry name" value="OpgB/LTA_synthase_biosynth"/>
</dbReference>
<accession>A0A7G5BYA9</accession>
<evidence type="ECO:0000313" key="9">
    <source>
        <dbReference type="EMBL" id="QMV41943.1"/>
    </source>
</evidence>
<evidence type="ECO:0000256" key="7">
    <source>
        <dbReference type="SAM" id="Phobius"/>
    </source>
</evidence>
<dbReference type="AlphaFoldDB" id="A0A7G5BYA9"/>
<feature type="domain" description="Sulfatase N-terminal" evidence="8">
    <location>
        <begin position="232"/>
        <end position="524"/>
    </location>
</feature>
<dbReference type="GO" id="GO:0016787">
    <property type="term" value="F:hydrolase activity"/>
    <property type="evidence" value="ECO:0007669"/>
    <property type="project" value="UniProtKB-KW"/>
</dbReference>
<evidence type="ECO:0000256" key="6">
    <source>
        <dbReference type="ARBA" id="ARBA00023136"/>
    </source>
</evidence>
<dbReference type="GO" id="GO:0005886">
    <property type="term" value="C:plasma membrane"/>
    <property type="evidence" value="ECO:0007669"/>
    <property type="project" value="UniProtKB-SubCell"/>
</dbReference>
<sequence>MHSSAALIILSFFVWHLTWNMILNKSRGLQWVSAEQVLVSLITGMILQSLAGWSPWLAITLAVIGSLAYYINLIHIRFFGELIAISQIKQFLISKNTASASGEMLFQAAGRLVKWGDAYFVILLSEAIVSLFIGTHHPDEPLWKWWALNGLLLLLIAATIRQYRSLRRGAVSSRDFGMFISYYFSWLLERRRRSEQANLHDELAAQLIEAQDETESEHTPDDEWFGKFKGMNVVLIQLESFQRYLLNHKVEGQEVTPFLNRMANEHIAFTDIFSQYGQGHTSDAELAVLHSLYPLKQEVVNYNHYDKKYYGLPSIMRNHGYQAMAYHGYKGDFYNRRMMMKTHGFESFVSEEDYMTTDRACGWMSDFSFFEQSVEKIKGMRQPFFAFMISLTSHFPFKLEERHWKLNLSKEVPEFLAHYYQCVNYTDRALQHFYECMEREGLLDNTVLACYGDHEGVTTEHFPSLCEELGMNLSNHLKISNRMSMAQVPFIIASGDPERKLTLMSDKVGSTLDVGQTLLHLLGIPKIGYGSGMNLFTAPDERVVPLSQYPLGSYATHDLICYAPASGDYVKSVIYDRKKEKLILPVSGTNKDQFDYSRQQISRSEYLIVNDLLVTEDQSNKVGPSTVEAATFMPNIERILSIAEEESIILPLTLALDQVYLKGQKNDADKMKRLEAYYKETRKKNIRFFSTLDLEANDTTVYFGDPQYSKIFINNGYKVELVQPVALPQYMAGLPDHSLIVSVVKDDGANKFDPQFAEEMVEYGIHRLNKKKYRHSYMNLIYKNKGYVSLFEEVSELPIEMDWECGTILNGIALPFHLQAASKGARVGNMSEIKVNGFSCSKNQRGLNFAVVDMNSGKVIDMFVADTCVTTTIANGMYRAIREAEPQEVMKL</sequence>
<evidence type="ECO:0000259" key="8">
    <source>
        <dbReference type="Pfam" id="PF00884"/>
    </source>
</evidence>
<dbReference type="RefSeq" id="WP_182303323.1">
    <property type="nucleotide sequence ID" value="NZ_CP041969.1"/>
</dbReference>
<gene>
    <name evidence="9" type="ORF">FPL14_12645</name>
</gene>
<keyword evidence="3" id="KW-1003">Cell membrane</keyword>
<dbReference type="PANTHER" id="PTHR47371:SF3">
    <property type="entry name" value="PHOSPHOGLYCEROL TRANSFERASE I"/>
    <property type="match status" value="1"/>
</dbReference>
<organism evidence="9 10">
    <name type="scientific">Cohnella cholangitidis</name>
    <dbReference type="NCBI Taxonomy" id="2598458"/>
    <lineage>
        <taxon>Bacteria</taxon>
        <taxon>Bacillati</taxon>
        <taxon>Bacillota</taxon>
        <taxon>Bacilli</taxon>
        <taxon>Bacillales</taxon>
        <taxon>Paenibacillaceae</taxon>
        <taxon>Cohnella</taxon>
    </lineage>
</organism>
<name>A0A7G5BYA9_9BACL</name>
<dbReference type="KEGG" id="cchl:FPL14_12645"/>
<evidence type="ECO:0000256" key="2">
    <source>
        <dbReference type="ARBA" id="ARBA00004936"/>
    </source>
</evidence>
<dbReference type="Gene3D" id="3.30.1120.170">
    <property type="match status" value="1"/>
</dbReference>
<keyword evidence="5 7" id="KW-1133">Transmembrane helix</keyword>
<evidence type="ECO:0000256" key="5">
    <source>
        <dbReference type="ARBA" id="ARBA00022989"/>
    </source>
</evidence>
<dbReference type="GO" id="GO:0016740">
    <property type="term" value="F:transferase activity"/>
    <property type="evidence" value="ECO:0007669"/>
    <property type="project" value="UniProtKB-KW"/>
</dbReference>
<dbReference type="InterPro" id="IPR000917">
    <property type="entry name" value="Sulfatase_N"/>
</dbReference>
<dbReference type="CDD" id="cd16015">
    <property type="entry name" value="LTA_synthase"/>
    <property type="match status" value="1"/>
</dbReference>
<dbReference type="Proteomes" id="UP000515679">
    <property type="component" value="Chromosome"/>
</dbReference>
<dbReference type="Pfam" id="PF00884">
    <property type="entry name" value="Sulfatase"/>
    <property type="match status" value="1"/>
</dbReference>
<keyword evidence="9" id="KW-0378">Hydrolase</keyword>
<evidence type="ECO:0000256" key="1">
    <source>
        <dbReference type="ARBA" id="ARBA00004651"/>
    </source>
</evidence>
<comment type="subcellular location">
    <subcellularLocation>
        <location evidence="1">Cell membrane</location>
        <topology evidence="1">Multi-pass membrane protein</topology>
    </subcellularLocation>
</comment>
<dbReference type="InterPro" id="IPR017850">
    <property type="entry name" value="Alkaline_phosphatase_core_sf"/>
</dbReference>
<dbReference type="EMBL" id="CP041969">
    <property type="protein sequence ID" value="QMV41943.1"/>
    <property type="molecule type" value="Genomic_DNA"/>
</dbReference>
<keyword evidence="4 7" id="KW-0812">Transmembrane</keyword>
<keyword evidence="9" id="KW-0808">Transferase</keyword>
<feature type="transmembrane region" description="Helical" evidence="7">
    <location>
        <begin position="53"/>
        <end position="71"/>
    </location>
</feature>
<proteinExistence type="predicted"/>
<reference evidence="9 10" key="1">
    <citation type="submission" date="2019-07" db="EMBL/GenBank/DDBJ databases">
        <authorList>
            <person name="Kim J.K."/>
            <person name="Cheong H.-M."/>
            <person name="Choi Y."/>
            <person name="Hwang K.J."/>
            <person name="Lee S."/>
            <person name="Choi C."/>
        </authorList>
    </citation>
    <scope>NUCLEOTIDE SEQUENCE [LARGE SCALE GENOMIC DNA]</scope>
    <source>
        <strain evidence="9 10">KS 22</strain>
    </source>
</reference>
<evidence type="ECO:0000256" key="4">
    <source>
        <dbReference type="ARBA" id="ARBA00022692"/>
    </source>
</evidence>
<keyword evidence="10" id="KW-1185">Reference proteome</keyword>
<dbReference type="SUPFAM" id="SSF53649">
    <property type="entry name" value="Alkaline phosphatase-like"/>
    <property type="match status" value="1"/>
</dbReference>
<evidence type="ECO:0000313" key="10">
    <source>
        <dbReference type="Proteomes" id="UP000515679"/>
    </source>
</evidence>